<name>A0A8S5T5B3_9CAUD</name>
<organism evidence="1">
    <name type="scientific">Siphoviridae sp. ctL7J9</name>
    <dbReference type="NCBI Taxonomy" id="2827845"/>
    <lineage>
        <taxon>Viruses</taxon>
        <taxon>Duplodnaviria</taxon>
        <taxon>Heunggongvirae</taxon>
        <taxon>Uroviricota</taxon>
        <taxon>Caudoviricetes</taxon>
    </lineage>
</organism>
<sequence length="51" mass="5894">MMAEFRKFAANMTPQRAQQQVEKLLADGTMSQDQFQQLQQQAKDFLAFLGK</sequence>
<proteinExistence type="predicted"/>
<reference evidence="1" key="1">
    <citation type="journal article" date="2021" name="Proc. Natl. Acad. Sci. U.S.A.">
        <title>A Catalog of Tens of Thousands of Viruses from Human Metagenomes Reveals Hidden Associations with Chronic Diseases.</title>
        <authorList>
            <person name="Tisza M.J."/>
            <person name="Buck C.B."/>
        </authorList>
    </citation>
    <scope>NUCLEOTIDE SEQUENCE</scope>
    <source>
        <strain evidence="1">CtL7J9</strain>
    </source>
</reference>
<evidence type="ECO:0000313" key="1">
    <source>
        <dbReference type="EMBL" id="DAF58433.1"/>
    </source>
</evidence>
<dbReference type="EMBL" id="BK032752">
    <property type="protein sequence ID" value="DAF58433.1"/>
    <property type="molecule type" value="Genomic_DNA"/>
</dbReference>
<accession>A0A8S5T5B3</accession>
<protein>
    <submittedName>
        <fullName evidence="1">Uncharacterized protein</fullName>
    </submittedName>
</protein>